<dbReference type="Proteomes" id="UP000070700">
    <property type="component" value="Unassembled WGS sequence"/>
</dbReference>
<keyword evidence="5" id="KW-0560">Oxidoreductase</keyword>
<dbReference type="PROSITE" id="PS00059">
    <property type="entry name" value="ADH_ZINC"/>
    <property type="match status" value="1"/>
</dbReference>
<dbReference type="InterPro" id="IPR020843">
    <property type="entry name" value="ER"/>
</dbReference>
<dbReference type="Pfam" id="PF08240">
    <property type="entry name" value="ADH_N"/>
    <property type="match status" value="1"/>
</dbReference>
<dbReference type="GeneID" id="28820319"/>
<evidence type="ECO:0000313" key="10">
    <source>
        <dbReference type="Proteomes" id="UP000070700"/>
    </source>
</evidence>
<evidence type="ECO:0000256" key="1">
    <source>
        <dbReference type="ARBA" id="ARBA00001947"/>
    </source>
</evidence>
<dbReference type="GO" id="GO:0005737">
    <property type="term" value="C:cytoplasm"/>
    <property type="evidence" value="ECO:0007669"/>
    <property type="project" value="TreeGrafter"/>
</dbReference>
<sequence length="358" mass="37527">MGSLEAAVNRAIIYSDPPTSATQIVELPIEKPGPGQVLVRLFYSGVCHTDLGFCSNSFGLPNPAPKGQVGGHEGVGEVVEQGPGVTTPAIGAKVGVKYAADACLNCDNCLVGGETSCPSVKVSGYYTPGTFQQYVVSSATYLTPIPDGIDLAGAGPLMCGGITVYTALKRAGTRFGDWVLVSGAGGGLGHLAIQYAKAIGAQVIALDHGSKKSFCEELGADAFVDFTKFETDEELKEEVWKISKSGVKTVLCCVSGNRAYEQSMDFLGFRGTLVCLGVPPAGGLGASLASRVNAMIMSELTIFAIKSGNRQDAKECLDIAARGLVKTHYKLRGMDELTAIFHEMEEGTISGRVVIDLR</sequence>
<organism evidence="9 10">
    <name type="scientific">Mollisia scopiformis</name>
    <name type="common">Conifer needle endophyte fungus</name>
    <name type="synonym">Phialocephala scopiformis</name>
    <dbReference type="NCBI Taxonomy" id="149040"/>
    <lineage>
        <taxon>Eukaryota</taxon>
        <taxon>Fungi</taxon>
        <taxon>Dikarya</taxon>
        <taxon>Ascomycota</taxon>
        <taxon>Pezizomycotina</taxon>
        <taxon>Leotiomycetes</taxon>
        <taxon>Helotiales</taxon>
        <taxon>Mollisiaceae</taxon>
        <taxon>Mollisia</taxon>
    </lineage>
</organism>
<dbReference type="InParanoid" id="A0A194XI31"/>
<comment type="similarity">
    <text evidence="2 7">Belongs to the zinc-containing alcohol dehydrogenase family.</text>
</comment>
<dbReference type="InterPro" id="IPR002328">
    <property type="entry name" value="ADH_Zn_CS"/>
</dbReference>
<accession>A0A194XI31</accession>
<dbReference type="SMART" id="SM00829">
    <property type="entry name" value="PKS_ER"/>
    <property type="match status" value="1"/>
</dbReference>
<dbReference type="CDD" id="cd08297">
    <property type="entry name" value="CAD3"/>
    <property type="match status" value="1"/>
</dbReference>
<dbReference type="InterPro" id="IPR013154">
    <property type="entry name" value="ADH-like_N"/>
</dbReference>
<dbReference type="Pfam" id="PF00107">
    <property type="entry name" value="ADH_zinc_N"/>
    <property type="match status" value="1"/>
</dbReference>
<keyword evidence="10" id="KW-1185">Reference proteome</keyword>
<keyword evidence="3 7" id="KW-0479">Metal-binding</keyword>
<evidence type="ECO:0000256" key="3">
    <source>
        <dbReference type="ARBA" id="ARBA00022723"/>
    </source>
</evidence>
<dbReference type="InterPro" id="IPR013149">
    <property type="entry name" value="ADH-like_C"/>
</dbReference>
<evidence type="ECO:0000313" key="9">
    <source>
        <dbReference type="EMBL" id="KUJ19818.1"/>
    </source>
</evidence>
<comment type="cofactor">
    <cofactor evidence="1 7">
        <name>Zn(2+)</name>
        <dbReference type="ChEBI" id="CHEBI:29105"/>
    </cofactor>
</comment>
<dbReference type="AlphaFoldDB" id="A0A194XI31"/>
<feature type="domain" description="Enoyl reductase (ER)" evidence="8">
    <location>
        <begin position="19"/>
        <end position="355"/>
    </location>
</feature>
<dbReference type="InterPro" id="IPR036291">
    <property type="entry name" value="NAD(P)-bd_dom_sf"/>
</dbReference>
<dbReference type="SUPFAM" id="SSF50129">
    <property type="entry name" value="GroES-like"/>
    <property type="match status" value="1"/>
</dbReference>
<gene>
    <name evidence="9" type="ORF">LY89DRAFT_611685</name>
</gene>
<dbReference type="InterPro" id="IPR002364">
    <property type="entry name" value="Quin_OxRdtase/zeta-crystal_CS"/>
</dbReference>
<evidence type="ECO:0000256" key="2">
    <source>
        <dbReference type="ARBA" id="ARBA00008072"/>
    </source>
</evidence>
<keyword evidence="6" id="KW-0520">NAD</keyword>
<name>A0A194XI31_MOLSC</name>
<dbReference type="GO" id="GO:0004022">
    <property type="term" value="F:alcohol dehydrogenase (NAD+) activity"/>
    <property type="evidence" value="ECO:0007669"/>
    <property type="project" value="TreeGrafter"/>
</dbReference>
<keyword evidence="4 7" id="KW-0862">Zinc</keyword>
<dbReference type="Gene3D" id="3.90.180.10">
    <property type="entry name" value="Medium-chain alcohol dehydrogenases, catalytic domain"/>
    <property type="match status" value="1"/>
</dbReference>
<dbReference type="FunFam" id="3.40.50.720:FF:000039">
    <property type="entry name" value="Alcohol dehydrogenase AdhP"/>
    <property type="match status" value="1"/>
</dbReference>
<dbReference type="GO" id="GO:0008270">
    <property type="term" value="F:zinc ion binding"/>
    <property type="evidence" value="ECO:0007669"/>
    <property type="project" value="InterPro"/>
</dbReference>
<evidence type="ECO:0000259" key="8">
    <source>
        <dbReference type="SMART" id="SM00829"/>
    </source>
</evidence>
<dbReference type="EMBL" id="KQ947410">
    <property type="protein sequence ID" value="KUJ19818.1"/>
    <property type="molecule type" value="Genomic_DNA"/>
</dbReference>
<dbReference type="OrthoDB" id="1879366at2759"/>
<dbReference type="PANTHER" id="PTHR42940:SF5">
    <property type="entry name" value="ALCOHOL DEHYDROGENASE 2"/>
    <property type="match status" value="1"/>
</dbReference>
<dbReference type="Gene3D" id="3.40.50.720">
    <property type="entry name" value="NAD(P)-binding Rossmann-like Domain"/>
    <property type="match status" value="1"/>
</dbReference>
<dbReference type="SUPFAM" id="SSF51735">
    <property type="entry name" value="NAD(P)-binding Rossmann-fold domains"/>
    <property type="match status" value="1"/>
</dbReference>
<protein>
    <submittedName>
        <fullName evidence="9">Alcohol dehydrogenase</fullName>
    </submittedName>
</protein>
<dbReference type="STRING" id="149040.A0A194XI31"/>
<dbReference type="KEGG" id="psco:LY89DRAFT_611685"/>
<evidence type="ECO:0000256" key="6">
    <source>
        <dbReference type="ARBA" id="ARBA00023027"/>
    </source>
</evidence>
<evidence type="ECO:0000256" key="5">
    <source>
        <dbReference type="ARBA" id="ARBA00023002"/>
    </source>
</evidence>
<proteinExistence type="inferred from homology"/>
<evidence type="ECO:0000256" key="7">
    <source>
        <dbReference type="RuleBase" id="RU361277"/>
    </source>
</evidence>
<evidence type="ECO:0000256" key="4">
    <source>
        <dbReference type="ARBA" id="ARBA00022833"/>
    </source>
</evidence>
<dbReference type="InterPro" id="IPR011032">
    <property type="entry name" value="GroES-like_sf"/>
</dbReference>
<dbReference type="PANTHER" id="PTHR42940">
    <property type="entry name" value="ALCOHOL DEHYDROGENASE 1-RELATED"/>
    <property type="match status" value="1"/>
</dbReference>
<dbReference type="PROSITE" id="PS01162">
    <property type="entry name" value="QOR_ZETA_CRYSTAL"/>
    <property type="match status" value="1"/>
</dbReference>
<dbReference type="RefSeq" id="XP_018074173.1">
    <property type="nucleotide sequence ID" value="XM_018210593.1"/>
</dbReference>
<reference evidence="9 10" key="1">
    <citation type="submission" date="2015-10" db="EMBL/GenBank/DDBJ databases">
        <title>Full genome of DAOMC 229536 Phialocephala scopiformis, a fungal endophyte of spruce producing the potent anti-insectan compound rugulosin.</title>
        <authorList>
            <consortium name="DOE Joint Genome Institute"/>
            <person name="Walker A.K."/>
            <person name="Frasz S.L."/>
            <person name="Seifert K.A."/>
            <person name="Miller J.D."/>
            <person name="Mondo S.J."/>
            <person name="Labutti K."/>
            <person name="Lipzen A."/>
            <person name="Dockter R."/>
            <person name="Kennedy M."/>
            <person name="Grigoriev I.V."/>
            <person name="Spatafora J.W."/>
        </authorList>
    </citation>
    <scope>NUCLEOTIDE SEQUENCE [LARGE SCALE GENOMIC DNA]</scope>
    <source>
        <strain evidence="9 10">CBS 120377</strain>
    </source>
</reference>